<evidence type="ECO:0000313" key="3">
    <source>
        <dbReference type="Proteomes" id="UP000225108"/>
    </source>
</evidence>
<keyword evidence="1" id="KW-0472">Membrane</keyword>
<sequence>MRKAEGSFLLRAAVGLFAIGVIALLWLFLSTPITGETAPLFVYLLTMCAPLGFLLGLIFALRSGRRHRDAAAHQGGGSRSPLQ</sequence>
<dbReference type="EMBL" id="PEBD01000004">
    <property type="protein sequence ID" value="PHV68380.1"/>
    <property type="molecule type" value="Genomic_DNA"/>
</dbReference>
<keyword evidence="1" id="KW-1133">Transmembrane helix</keyword>
<dbReference type="Proteomes" id="UP000225108">
    <property type="component" value="Unassembled WGS sequence"/>
</dbReference>
<evidence type="ECO:0000256" key="1">
    <source>
        <dbReference type="SAM" id="Phobius"/>
    </source>
</evidence>
<feature type="transmembrane region" description="Helical" evidence="1">
    <location>
        <begin position="41"/>
        <end position="61"/>
    </location>
</feature>
<protein>
    <submittedName>
        <fullName evidence="2">Uncharacterized protein</fullName>
    </submittedName>
</protein>
<organism evidence="2 3">
    <name type="scientific">Williamsia marianensis</name>
    <dbReference type="NCBI Taxonomy" id="85044"/>
    <lineage>
        <taxon>Bacteria</taxon>
        <taxon>Bacillati</taxon>
        <taxon>Actinomycetota</taxon>
        <taxon>Actinomycetes</taxon>
        <taxon>Mycobacteriales</taxon>
        <taxon>Nocardiaceae</taxon>
        <taxon>Williamsia</taxon>
    </lineage>
</organism>
<evidence type="ECO:0000313" key="2">
    <source>
        <dbReference type="EMBL" id="PHV68380.1"/>
    </source>
</evidence>
<proteinExistence type="predicted"/>
<feature type="transmembrane region" description="Helical" evidence="1">
    <location>
        <begin position="12"/>
        <end position="29"/>
    </location>
</feature>
<comment type="caution">
    <text evidence="2">The sequence shown here is derived from an EMBL/GenBank/DDBJ whole genome shotgun (WGS) entry which is preliminary data.</text>
</comment>
<keyword evidence="1" id="KW-0812">Transmembrane</keyword>
<gene>
    <name evidence="2" type="ORF">CSW57_03890</name>
</gene>
<accession>A0A2G3PRJ9</accession>
<name>A0A2G3PRJ9_WILMA</name>
<dbReference type="AlphaFoldDB" id="A0A2G3PRJ9"/>
<dbReference type="RefSeq" id="WP_099381510.1">
    <property type="nucleotide sequence ID" value="NZ_PEBD01000004.1"/>
</dbReference>
<reference evidence="2 3" key="1">
    <citation type="submission" date="2017-10" db="EMBL/GenBank/DDBJ databases">
        <title>The draft genome sequence of Williamsia sp. BULT 1.1 isolated from the semi-arid grassland soils from South Africa.</title>
        <authorList>
            <person name="Kabwe M.H."/>
            <person name="Govender N."/>
            <person name="Mutseka Lunga P."/>
            <person name="Vikram S."/>
            <person name="Makhalanyane T.P."/>
        </authorList>
    </citation>
    <scope>NUCLEOTIDE SEQUENCE [LARGE SCALE GENOMIC DNA]</scope>
    <source>
        <strain evidence="2 3">BULT 1.1</strain>
    </source>
</reference>